<dbReference type="AlphaFoldDB" id="A0A1G8UYI9"/>
<evidence type="ECO:0000313" key="2">
    <source>
        <dbReference type="EMBL" id="SDJ58916.1"/>
    </source>
</evidence>
<evidence type="ECO:0000313" key="3">
    <source>
        <dbReference type="Proteomes" id="UP000198683"/>
    </source>
</evidence>
<gene>
    <name evidence="2" type="ORF">SAMN05421874_102325</name>
</gene>
<proteinExistence type="predicted"/>
<reference evidence="2 3" key="1">
    <citation type="submission" date="2016-10" db="EMBL/GenBank/DDBJ databases">
        <authorList>
            <person name="de Groot N.N."/>
        </authorList>
    </citation>
    <scope>NUCLEOTIDE SEQUENCE [LARGE SCALE GENOMIC DNA]</scope>
    <source>
        <strain evidence="2 3">CGMCC 4.5681</strain>
    </source>
</reference>
<sequence>MMHQSAVGSVTNRLTRRPSGPSVLLTDPTGLFAELARLDLPPGDYVLCGSAALYVRGMRARINDLDVLARGAAWQKALALGVPKPALSGHGLRVVHPSAAIEFVDRWTPGWPTDDLIDNADVIDGVPFMRLGDVLAWKEAARRPKDLPDIAAVEHLRSLWSRRSRRCPSNARYAPEPGTYSPHACVSAGWRACGGRAMKPPTR</sequence>
<feature type="region of interest" description="Disordered" evidence="1">
    <location>
        <begin position="1"/>
        <end position="21"/>
    </location>
</feature>
<dbReference type="Proteomes" id="UP000198683">
    <property type="component" value="Unassembled WGS sequence"/>
</dbReference>
<organism evidence="2 3">
    <name type="scientific">Nonomuraea maritima</name>
    <dbReference type="NCBI Taxonomy" id="683260"/>
    <lineage>
        <taxon>Bacteria</taxon>
        <taxon>Bacillati</taxon>
        <taxon>Actinomycetota</taxon>
        <taxon>Actinomycetes</taxon>
        <taxon>Streptosporangiales</taxon>
        <taxon>Streptosporangiaceae</taxon>
        <taxon>Nonomuraea</taxon>
    </lineage>
</organism>
<dbReference type="OrthoDB" id="5192884at2"/>
<accession>A0A1G8UYI9</accession>
<evidence type="ECO:0000256" key="1">
    <source>
        <dbReference type="SAM" id="MobiDB-lite"/>
    </source>
</evidence>
<dbReference type="STRING" id="683260.SAMN05421874_102325"/>
<name>A0A1G8UYI9_9ACTN</name>
<dbReference type="RefSeq" id="WP_090760123.1">
    <property type="nucleotide sequence ID" value="NZ_FNFB01000002.1"/>
</dbReference>
<dbReference type="EMBL" id="FNFB01000002">
    <property type="protein sequence ID" value="SDJ58916.1"/>
    <property type="molecule type" value="Genomic_DNA"/>
</dbReference>
<keyword evidence="3" id="KW-1185">Reference proteome</keyword>
<protein>
    <recommendedName>
        <fullName evidence="4">Nucleotidyltransferase</fullName>
    </recommendedName>
</protein>
<feature type="compositionally biased region" description="Polar residues" evidence="1">
    <location>
        <begin position="1"/>
        <end position="13"/>
    </location>
</feature>
<evidence type="ECO:0008006" key="4">
    <source>
        <dbReference type="Google" id="ProtNLM"/>
    </source>
</evidence>